<evidence type="ECO:0000313" key="1">
    <source>
        <dbReference type="EMBL" id="OSK98031.1"/>
    </source>
</evidence>
<accession>A0A1X3J6J5</accession>
<evidence type="ECO:0000313" key="2">
    <source>
        <dbReference type="Proteomes" id="UP000193942"/>
    </source>
</evidence>
<comment type="caution">
    <text evidence="1">The sequence shown here is derived from an EMBL/GenBank/DDBJ whole genome shotgun (WGS) entry which is preliminary data.</text>
</comment>
<proteinExistence type="predicted"/>
<gene>
    <name evidence="1" type="ORF">ECXG_03777</name>
</gene>
<dbReference type="Proteomes" id="UP000193942">
    <property type="component" value="Unassembled WGS sequence"/>
</dbReference>
<dbReference type="AlphaFoldDB" id="A0A1X3J6J5"/>
<name>A0A1X3J6J5_ECOLX</name>
<organism evidence="1 2">
    <name type="scientific">Escherichia coli TA447</name>
    <dbReference type="NCBI Taxonomy" id="656447"/>
    <lineage>
        <taxon>Bacteria</taxon>
        <taxon>Pseudomonadati</taxon>
        <taxon>Pseudomonadota</taxon>
        <taxon>Gammaproteobacteria</taxon>
        <taxon>Enterobacterales</taxon>
        <taxon>Enterobacteriaceae</taxon>
        <taxon>Escherichia</taxon>
    </lineage>
</organism>
<sequence>MSTHTFTKHLHEIIFYTPHGCETTTGAFLSEASPITTKYRRKRRWNAIWHTDIQMK</sequence>
<dbReference type="EMBL" id="ADIZ01000004">
    <property type="protein sequence ID" value="OSK98031.1"/>
    <property type="molecule type" value="Genomic_DNA"/>
</dbReference>
<reference evidence="1 2" key="1">
    <citation type="submission" date="2010-04" db="EMBL/GenBank/DDBJ databases">
        <title>The Genome Sequence of Escherichia coli TA447.</title>
        <authorList>
            <consortium name="The Broad Institute Genome Sequencing Platform"/>
            <consortium name="The Broad Institute Genome Sequencing Center for Infectious Disease"/>
            <person name="Feldgarden M."/>
            <person name="Gordon D.M."/>
            <person name="Johnson J.R."/>
            <person name="Johnston B.D."/>
            <person name="Young S."/>
            <person name="Zeng Q."/>
            <person name="Koehrsen M."/>
            <person name="Alvarado L."/>
            <person name="Berlin A.M."/>
            <person name="Borenstein D."/>
            <person name="Chapman S.B."/>
            <person name="Chen Z."/>
            <person name="Engels R."/>
            <person name="Freedman E."/>
            <person name="Gellesch M."/>
            <person name="Goldberg J."/>
            <person name="Griggs A."/>
            <person name="Gujja S."/>
            <person name="Heilman E.R."/>
            <person name="Heiman D.I."/>
            <person name="Hepburn T.A."/>
            <person name="Howarth C."/>
            <person name="Jen D."/>
            <person name="Larson L."/>
            <person name="Mehta T."/>
            <person name="Park D."/>
            <person name="Pearson M."/>
            <person name="Richards J."/>
            <person name="Roberts A."/>
            <person name="Saif S."/>
            <person name="Shea T.D."/>
            <person name="Shenoy N."/>
            <person name="Sisk P."/>
            <person name="Stolte C."/>
            <person name="Sykes S.N."/>
            <person name="Walk T."/>
            <person name="White J."/>
            <person name="Yandava C."/>
            <person name="Haas B."/>
            <person name="Henn M.R."/>
            <person name="Nusbaum C."/>
            <person name="Birren B."/>
        </authorList>
    </citation>
    <scope>NUCLEOTIDE SEQUENCE [LARGE SCALE GENOMIC DNA]</scope>
    <source>
        <strain evidence="1 2">TA447</strain>
    </source>
</reference>
<protein>
    <submittedName>
        <fullName evidence="1">Uncharacterized protein</fullName>
    </submittedName>
</protein>